<dbReference type="GO" id="GO:0000796">
    <property type="term" value="C:condensin complex"/>
    <property type="evidence" value="ECO:0007669"/>
    <property type="project" value="InterPro"/>
</dbReference>
<evidence type="ECO:0000313" key="2">
    <source>
        <dbReference type="EMBL" id="GMN70618.1"/>
    </source>
</evidence>
<dbReference type="PANTHER" id="PTHR13108">
    <property type="entry name" value="CONDENSIN COMPLEX SUBUNIT 2"/>
    <property type="match status" value="1"/>
</dbReference>
<evidence type="ECO:0000313" key="3">
    <source>
        <dbReference type="Proteomes" id="UP001187192"/>
    </source>
</evidence>
<protein>
    <submittedName>
        <fullName evidence="2">Uncharacterized protein</fullName>
    </submittedName>
</protein>
<gene>
    <name evidence="2" type="ORF">TIFTF001_039661</name>
</gene>
<dbReference type="GO" id="GO:0007076">
    <property type="term" value="P:mitotic chromosome condensation"/>
    <property type="evidence" value="ECO:0007669"/>
    <property type="project" value="InterPro"/>
</dbReference>
<name>A0AA88EB97_FICCA</name>
<dbReference type="InterPro" id="IPR022816">
    <property type="entry name" value="Condensin_barren_su2"/>
</dbReference>
<feature type="region of interest" description="Disordered" evidence="1">
    <location>
        <begin position="1"/>
        <end position="30"/>
    </location>
</feature>
<reference evidence="2" key="1">
    <citation type="submission" date="2023-07" db="EMBL/GenBank/DDBJ databases">
        <title>draft genome sequence of fig (Ficus carica).</title>
        <authorList>
            <person name="Takahashi T."/>
            <person name="Nishimura K."/>
        </authorList>
    </citation>
    <scope>NUCLEOTIDE SEQUENCE</scope>
</reference>
<dbReference type="Gramene" id="FCD_00023853-RA">
    <property type="protein sequence ID" value="FCD_00023853-RA:cds"/>
    <property type="gene ID" value="FCD_00023853"/>
</dbReference>
<organism evidence="2 3">
    <name type="scientific">Ficus carica</name>
    <name type="common">Common fig</name>
    <dbReference type="NCBI Taxonomy" id="3494"/>
    <lineage>
        <taxon>Eukaryota</taxon>
        <taxon>Viridiplantae</taxon>
        <taxon>Streptophyta</taxon>
        <taxon>Embryophyta</taxon>
        <taxon>Tracheophyta</taxon>
        <taxon>Spermatophyta</taxon>
        <taxon>Magnoliopsida</taxon>
        <taxon>eudicotyledons</taxon>
        <taxon>Gunneridae</taxon>
        <taxon>Pentapetalae</taxon>
        <taxon>rosids</taxon>
        <taxon>fabids</taxon>
        <taxon>Rosales</taxon>
        <taxon>Moraceae</taxon>
        <taxon>Ficeae</taxon>
        <taxon>Ficus</taxon>
    </lineage>
</organism>
<comment type="caution">
    <text evidence="2">The sequence shown here is derived from an EMBL/GenBank/DDBJ whole genome shotgun (WGS) entry which is preliminary data.</text>
</comment>
<dbReference type="GO" id="GO:0003682">
    <property type="term" value="F:chromatin binding"/>
    <property type="evidence" value="ECO:0007669"/>
    <property type="project" value="TreeGrafter"/>
</dbReference>
<dbReference type="AlphaFoldDB" id="A0AA88EB97"/>
<dbReference type="PANTHER" id="PTHR13108:SF10">
    <property type="entry name" value="CONDENSIN COMPLEX SUBUNIT 2"/>
    <property type="match status" value="1"/>
</dbReference>
<sequence>MAELLSPMRLRQRSPMANRLQSPTSPSFFLGSNDDQLERAQARAARAAASRRRITMNADHLPPPPPPPDPFLSKEEIIALLQTCIKLASENVLSLSAS</sequence>
<evidence type="ECO:0000256" key="1">
    <source>
        <dbReference type="SAM" id="MobiDB-lite"/>
    </source>
</evidence>
<dbReference type="Proteomes" id="UP001187192">
    <property type="component" value="Unassembled WGS sequence"/>
</dbReference>
<dbReference type="EMBL" id="BTGU01001196">
    <property type="protein sequence ID" value="GMN70618.1"/>
    <property type="molecule type" value="Genomic_DNA"/>
</dbReference>
<keyword evidence="3" id="KW-1185">Reference proteome</keyword>
<accession>A0AA88EB97</accession>
<proteinExistence type="predicted"/>